<feature type="domain" description="HTH cro/C1-type" evidence="4">
    <location>
        <begin position="5"/>
        <end position="59"/>
    </location>
</feature>
<dbReference type="Gene3D" id="1.10.260.40">
    <property type="entry name" value="lambda repressor-like DNA-binding domains"/>
    <property type="match status" value="1"/>
</dbReference>
<dbReference type="Pfam" id="PF00717">
    <property type="entry name" value="Peptidase_S24"/>
    <property type="match status" value="1"/>
</dbReference>
<name>A0ABX2Q9T3_9HYPH</name>
<dbReference type="PANTHER" id="PTHR40661:SF3">
    <property type="entry name" value="FELS-1 PROPHAGE TRANSCRIPTIONAL REGULATOR"/>
    <property type="match status" value="1"/>
</dbReference>
<dbReference type="InterPro" id="IPR036286">
    <property type="entry name" value="LexA/Signal_pep-like_sf"/>
</dbReference>
<evidence type="ECO:0000313" key="5">
    <source>
        <dbReference type="EMBL" id="NVP54485.1"/>
    </source>
</evidence>
<evidence type="ECO:0000313" key="6">
    <source>
        <dbReference type="Proteomes" id="UP000659172"/>
    </source>
</evidence>
<dbReference type="CDD" id="cd00093">
    <property type="entry name" value="HTH_XRE"/>
    <property type="match status" value="1"/>
</dbReference>
<dbReference type="Gene3D" id="2.10.109.10">
    <property type="entry name" value="Umud Fragment, subunit A"/>
    <property type="match status" value="1"/>
</dbReference>
<dbReference type="SUPFAM" id="SSF51306">
    <property type="entry name" value="LexA/Signal peptidase"/>
    <property type="match status" value="1"/>
</dbReference>
<dbReference type="SUPFAM" id="SSF47413">
    <property type="entry name" value="lambda repressor-like DNA-binding domains"/>
    <property type="match status" value="1"/>
</dbReference>
<keyword evidence="3" id="KW-0804">Transcription</keyword>
<keyword evidence="2" id="KW-0238">DNA-binding</keyword>
<evidence type="ECO:0000256" key="2">
    <source>
        <dbReference type="ARBA" id="ARBA00023125"/>
    </source>
</evidence>
<dbReference type="PROSITE" id="PS50943">
    <property type="entry name" value="HTH_CROC1"/>
    <property type="match status" value="1"/>
</dbReference>
<evidence type="ECO:0000259" key="4">
    <source>
        <dbReference type="PROSITE" id="PS50943"/>
    </source>
</evidence>
<dbReference type="InterPro" id="IPR039418">
    <property type="entry name" value="LexA-like"/>
</dbReference>
<gene>
    <name evidence="5" type="ORF">HV823_04350</name>
</gene>
<sequence>MGNNLKKLRTQASMTQEDAADQLGVSKSQYVKLERGERRMTADYIGRLAKVFGVRPADILEGAMPDTVPLMGYIGAGAEIMPDFEQVPPEGIEQIHVPFALPDDMVAFRVRGDSMLPVYKSGATVIVYREQKRPLEAFYGEDAAVRTSDGRRFIKTIMKGISGVNLMSWNAAPIENAHLEWIGEIFAVLPGSGLGDLKKTGGIQGRLRLATN</sequence>
<keyword evidence="1" id="KW-0805">Transcription regulation</keyword>
<dbReference type="Proteomes" id="UP000659172">
    <property type="component" value="Unassembled WGS sequence"/>
</dbReference>
<dbReference type="CDD" id="cd06529">
    <property type="entry name" value="S24_LexA-like"/>
    <property type="match status" value="1"/>
</dbReference>
<evidence type="ECO:0000256" key="1">
    <source>
        <dbReference type="ARBA" id="ARBA00023015"/>
    </source>
</evidence>
<comment type="caution">
    <text evidence="5">The sequence shown here is derived from an EMBL/GenBank/DDBJ whole genome shotgun (WGS) entry which is preliminary data.</text>
</comment>
<dbReference type="EMBL" id="JABXYK010000002">
    <property type="protein sequence ID" value="NVP54485.1"/>
    <property type="molecule type" value="Genomic_DNA"/>
</dbReference>
<accession>A0ABX2Q9T3</accession>
<dbReference type="SMART" id="SM00530">
    <property type="entry name" value="HTH_XRE"/>
    <property type="match status" value="1"/>
</dbReference>
<dbReference type="PANTHER" id="PTHR40661">
    <property type="match status" value="1"/>
</dbReference>
<dbReference type="Pfam" id="PF01381">
    <property type="entry name" value="HTH_3"/>
    <property type="match status" value="1"/>
</dbReference>
<reference evidence="5 6" key="1">
    <citation type="submission" date="2020-06" db="EMBL/GenBank/DDBJ databases">
        <title>Rhizobium sp.nov. isolated from the tomato plant.</title>
        <authorList>
            <person name="Thin K.K."/>
            <person name="Zhang X."/>
            <person name="He S."/>
        </authorList>
    </citation>
    <scope>NUCLEOTIDE SEQUENCE [LARGE SCALE GENOMIC DNA]</scope>
    <source>
        <strain evidence="5 6">DBTS2</strain>
    </source>
</reference>
<dbReference type="RefSeq" id="WP_176948500.1">
    <property type="nucleotide sequence ID" value="NZ_JABXYK010000002.1"/>
</dbReference>
<dbReference type="InterPro" id="IPR001387">
    <property type="entry name" value="Cro/C1-type_HTH"/>
</dbReference>
<dbReference type="InterPro" id="IPR010982">
    <property type="entry name" value="Lambda_DNA-bd_dom_sf"/>
</dbReference>
<protein>
    <submittedName>
        <fullName evidence="5">Helix-turn-helix domain-containing protein</fullName>
    </submittedName>
</protein>
<evidence type="ECO:0000256" key="3">
    <source>
        <dbReference type="ARBA" id="ARBA00023163"/>
    </source>
</evidence>
<keyword evidence="6" id="KW-1185">Reference proteome</keyword>
<organism evidence="5 6">
    <name type="scientific">Mycoplana rhizolycopersici</name>
    <dbReference type="NCBI Taxonomy" id="2746702"/>
    <lineage>
        <taxon>Bacteria</taxon>
        <taxon>Pseudomonadati</taxon>
        <taxon>Pseudomonadota</taxon>
        <taxon>Alphaproteobacteria</taxon>
        <taxon>Hyphomicrobiales</taxon>
        <taxon>Rhizobiaceae</taxon>
        <taxon>Mycoplana</taxon>
    </lineage>
</organism>
<dbReference type="InterPro" id="IPR015927">
    <property type="entry name" value="Peptidase_S24_S26A/B/C"/>
</dbReference>
<proteinExistence type="predicted"/>